<gene>
    <name evidence="7" type="ORF">CKAN_01859200</name>
</gene>
<dbReference type="OrthoDB" id="1606438at2759"/>
<keyword evidence="2 7" id="KW-0808">Transferase</keyword>
<protein>
    <submittedName>
        <fullName evidence="7">5'-desmethyl-yatein O-methyltransferase</fullName>
    </submittedName>
</protein>
<evidence type="ECO:0000313" key="8">
    <source>
        <dbReference type="Proteomes" id="UP000283530"/>
    </source>
</evidence>
<dbReference type="PANTHER" id="PTHR11746">
    <property type="entry name" value="O-METHYLTRANSFERASE"/>
    <property type="match status" value="1"/>
</dbReference>
<dbReference type="GO" id="GO:0032259">
    <property type="term" value="P:methylation"/>
    <property type="evidence" value="ECO:0007669"/>
    <property type="project" value="UniProtKB-KW"/>
</dbReference>
<dbReference type="InterPro" id="IPR036388">
    <property type="entry name" value="WH-like_DNA-bd_sf"/>
</dbReference>
<dbReference type="Gene3D" id="3.40.50.150">
    <property type="entry name" value="Vaccinia Virus protein VP39"/>
    <property type="match status" value="1"/>
</dbReference>
<dbReference type="STRING" id="337451.A0A443PFJ2"/>
<dbReference type="PIRSF" id="PIRSF005739">
    <property type="entry name" value="O-mtase"/>
    <property type="match status" value="1"/>
</dbReference>
<dbReference type="PROSITE" id="PS51683">
    <property type="entry name" value="SAM_OMT_II"/>
    <property type="match status" value="1"/>
</dbReference>
<feature type="active site" description="Proton acceptor" evidence="4">
    <location>
        <position position="252"/>
    </location>
</feature>
<evidence type="ECO:0000313" key="7">
    <source>
        <dbReference type="EMBL" id="RWR89532.1"/>
    </source>
</evidence>
<comment type="caution">
    <text evidence="7">The sequence shown here is derived from an EMBL/GenBank/DDBJ whole genome shotgun (WGS) entry which is preliminary data.</text>
</comment>
<evidence type="ECO:0000259" key="6">
    <source>
        <dbReference type="Pfam" id="PF08100"/>
    </source>
</evidence>
<dbReference type="AlphaFoldDB" id="A0A443PFJ2"/>
<dbReference type="Proteomes" id="UP000283530">
    <property type="component" value="Unassembled WGS sequence"/>
</dbReference>
<sequence>MEQDPAISAAMDLVGIGCLPMALKTAIELNVLDILAKAGPESKLSASQIVTQLPTNNPNASTTLDRILKLLASHSILSSTNSGEGERLYGLSPVCEYLLPDQDGVSLAPLIVMCHDKVLMESWHYLKDAVLEGCVPFNKAYGMSAFEYYGKDKRFSKLFNAGMFNHSTSAMRDVLENYMGFEGLEEIVDVGGGIGGSLMMIISKYPHIKGTNFDLPHVIADASCSPGVKHVAGDMFENVPSGDAIFMKWILHDWDDERCIKVLNNCWKALPDAGKVIIVEFVLPTETTTDPISRRIISADLLMLAVNEGGKERTFQEFQALGQQSGFPVVKAFPCSHGISVIEFYKKP</sequence>
<keyword evidence="3" id="KW-0949">S-adenosyl-L-methionine</keyword>
<dbReference type="Gene3D" id="1.10.10.10">
    <property type="entry name" value="Winged helix-like DNA-binding domain superfamily/Winged helix DNA-binding domain"/>
    <property type="match status" value="1"/>
</dbReference>
<evidence type="ECO:0000256" key="1">
    <source>
        <dbReference type="ARBA" id="ARBA00022603"/>
    </source>
</evidence>
<dbReference type="InterPro" id="IPR016461">
    <property type="entry name" value="COMT-like"/>
</dbReference>
<feature type="domain" description="O-methyltransferase C-terminal" evidence="5">
    <location>
        <begin position="123"/>
        <end position="327"/>
    </location>
</feature>
<accession>A0A443PFJ2</accession>
<organism evidence="7 8">
    <name type="scientific">Cinnamomum micranthum f. kanehirae</name>
    <dbReference type="NCBI Taxonomy" id="337451"/>
    <lineage>
        <taxon>Eukaryota</taxon>
        <taxon>Viridiplantae</taxon>
        <taxon>Streptophyta</taxon>
        <taxon>Embryophyta</taxon>
        <taxon>Tracheophyta</taxon>
        <taxon>Spermatophyta</taxon>
        <taxon>Magnoliopsida</taxon>
        <taxon>Magnoliidae</taxon>
        <taxon>Laurales</taxon>
        <taxon>Lauraceae</taxon>
        <taxon>Cinnamomum</taxon>
    </lineage>
</organism>
<dbReference type="InterPro" id="IPR029063">
    <property type="entry name" value="SAM-dependent_MTases_sf"/>
</dbReference>
<dbReference type="Pfam" id="PF08100">
    <property type="entry name" value="Dimerisation"/>
    <property type="match status" value="1"/>
</dbReference>
<dbReference type="GO" id="GO:0046983">
    <property type="term" value="F:protein dimerization activity"/>
    <property type="evidence" value="ECO:0007669"/>
    <property type="project" value="InterPro"/>
</dbReference>
<dbReference type="InterPro" id="IPR036390">
    <property type="entry name" value="WH_DNA-bd_sf"/>
</dbReference>
<dbReference type="SUPFAM" id="SSF46785">
    <property type="entry name" value="Winged helix' DNA-binding domain"/>
    <property type="match status" value="1"/>
</dbReference>
<evidence type="ECO:0000256" key="4">
    <source>
        <dbReference type="PIRSR" id="PIRSR005739-1"/>
    </source>
</evidence>
<reference evidence="7 8" key="1">
    <citation type="journal article" date="2019" name="Nat. Plants">
        <title>Stout camphor tree genome fills gaps in understanding of flowering plant genome evolution.</title>
        <authorList>
            <person name="Chaw S.M."/>
            <person name="Liu Y.C."/>
            <person name="Wu Y.W."/>
            <person name="Wang H.Y."/>
            <person name="Lin C.I."/>
            <person name="Wu C.S."/>
            <person name="Ke H.M."/>
            <person name="Chang L.Y."/>
            <person name="Hsu C.Y."/>
            <person name="Yang H.T."/>
            <person name="Sudianto E."/>
            <person name="Hsu M.H."/>
            <person name="Wu K.P."/>
            <person name="Wang L.N."/>
            <person name="Leebens-Mack J.H."/>
            <person name="Tsai I.J."/>
        </authorList>
    </citation>
    <scope>NUCLEOTIDE SEQUENCE [LARGE SCALE GENOMIC DNA]</scope>
    <source>
        <strain evidence="8">cv. Chaw 1501</strain>
        <tissue evidence="7">Young leaves</tissue>
    </source>
</reference>
<proteinExistence type="predicted"/>
<dbReference type="EMBL" id="QPKB01000007">
    <property type="protein sequence ID" value="RWR89532.1"/>
    <property type="molecule type" value="Genomic_DNA"/>
</dbReference>
<feature type="domain" description="O-methyltransferase dimerisation" evidence="6">
    <location>
        <begin position="15"/>
        <end position="100"/>
    </location>
</feature>
<dbReference type="GO" id="GO:0008171">
    <property type="term" value="F:O-methyltransferase activity"/>
    <property type="evidence" value="ECO:0007669"/>
    <property type="project" value="InterPro"/>
</dbReference>
<evidence type="ECO:0000256" key="2">
    <source>
        <dbReference type="ARBA" id="ARBA00022679"/>
    </source>
</evidence>
<dbReference type="InterPro" id="IPR001077">
    <property type="entry name" value="COMT_C"/>
</dbReference>
<evidence type="ECO:0000256" key="3">
    <source>
        <dbReference type="ARBA" id="ARBA00022691"/>
    </source>
</evidence>
<name>A0A443PFJ2_9MAGN</name>
<dbReference type="FunFam" id="1.10.10.10:FF:000357">
    <property type="entry name" value="Caffeic acid 3-O-methyltransferase"/>
    <property type="match status" value="1"/>
</dbReference>
<dbReference type="SUPFAM" id="SSF53335">
    <property type="entry name" value="S-adenosyl-L-methionine-dependent methyltransferases"/>
    <property type="match status" value="1"/>
</dbReference>
<evidence type="ECO:0000259" key="5">
    <source>
        <dbReference type="Pfam" id="PF00891"/>
    </source>
</evidence>
<keyword evidence="1 7" id="KW-0489">Methyltransferase</keyword>
<dbReference type="Pfam" id="PF00891">
    <property type="entry name" value="Methyltransf_2"/>
    <property type="match status" value="1"/>
</dbReference>
<keyword evidence="8" id="KW-1185">Reference proteome</keyword>
<dbReference type="FunFam" id="3.40.50.150:FF:000061">
    <property type="entry name" value="Caffeic acid O-methyltransferase"/>
    <property type="match status" value="1"/>
</dbReference>
<dbReference type="InterPro" id="IPR012967">
    <property type="entry name" value="COMT_dimerisation"/>
</dbReference>